<dbReference type="STRING" id="1095629.A0A0C9WXN6"/>
<gene>
    <name evidence="1" type="ORF">K443DRAFT_15453</name>
</gene>
<reference evidence="2" key="2">
    <citation type="submission" date="2015-01" db="EMBL/GenBank/DDBJ databases">
        <title>Evolutionary Origins and Diversification of the Mycorrhizal Mutualists.</title>
        <authorList>
            <consortium name="DOE Joint Genome Institute"/>
            <consortium name="Mycorrhizal Genomics Consortium"/>
            <person name="Kohler A."/>
            <person name="Kuo A."/>
            <person name="Nagy L.G."/>
            <person name="Floudas D."/>
            <person name="Copeland A."/>
            <person name="Barry K.W."/>
            <person name="Cichocki N."/>
            <person name="Veneault-Fourrey C."/>
            <person name="LaButti K."/>
            <person name="Lindquist E.A."/>
            <person name="Lipzen A."/>
            <person name="Lundell T."/>
            <person name="Morin E."/>
            <person name="Murat C."/>
            <person name="Riley R."/>
            <person name="Ohm R."/>
            <person name="Sun H."/>
            <person name="Tunlid A."/>
            <person name="Henrissat B."/>
            <person name="Grigoriev I.V."/>
            <person name="Hibbett D.S."/>
            <person name="Martin F."/>
        </authorList>
    </citation>
    <scope>NUCLEOTIDE SEQUENCE [LARGE SCALE GENOMIC DNA]</scope>
    <source>
        <strain evidence="2">LaAM-08-1</strain>
    </source>
</reference>
<reference evidence="1 2" key="1">
    <citation type="submission" date="2014-04" db="EMBL/GenBank/DDBJ databases">
        <authorList>
            <consortium name="DOE Joint Genome Institute"/>
            <person name="Kuo A."/>
            <person name="Kohler A."/>
            <person name="Nagy L.G."/>
            <person name="Floudas D."/>
            <person name="Copeland A."/>
            <person name="Barry K.W."/>
            <person name="Cichocki N."/>
            <person name="Veneault-Fourrey C."/>
            <person name="LaButti K."/>
            <person name="Lindquist E.A."/>
            <person name="Lipzen A."/>
            <person name="Lundell T."/>
            <person name="Morin E."/>
            <person name="Murat C."/>
            <person name="Sun H."/>
            <person name="Tunlid A."/>
            <person name="Henrissat B."/>
            <person name="Grigoriev I.V."/>
            <person name="Hibbett D.S."/>
            <person name="Martin F."/>
            <person name="Nordberg H.P."/>
            <person name="Cantor M.N."/>
            <person name="Hua S.X."/>
        </authorList>
    </citation>
    <scope>NUCLEOTIDE SEQUENCE [LARGE SCALE GENOMIC DNA]</scope>
    <source>
        <strain evidence="1 2">LaAM-08-1</strain>
    </source>
</reference>
<dbReference type="PANTHER" id="PTHR44830:SF1">
    <property type="entry name" value="TR-TYPE G DOMAIN-CONTAINING PROTEIN"/>
    <property type="match status" value="1"/>
</dbReference>
<name>A0A0C9WXN6_9AGAR</name>
<evidence type="ECO:0000313" key="2">
    <source>
        <dbReference type="Proteomes" id="UP000054477"/>
    </source>
</evidence>
<dbReference type="AlphaFoldDB" id="A0A0C9WXN6"/>
<sequence>MRHEQLKKDNPGDNISFDIKDVSIKNICRGNVASDSKNDPTKEAASFNAMVILNHTSQIYAPFSIGT</sequence>
<dbReference type="Proteomes" id="UP000054477">
    <property type="component" value="Unassembled WGS sequence"/>
</dbReference>
<dbReference type="OrthoDB" id="342024at2759"/>
<dbReference type="HOGENOM" id="CLU_198669_0_0_1"/>
<evidence type="ECO:0000313" key="1">
    <source>
        <dbReference type="EMBL" id="KIJ90171.1"/>
    </source>
</evidence>
<accession>A0A0C9WXN6</accession>
<protein>
    <submittedName>
        <fullName evidence="1">Uncharacterized protein</fullName>
    </submittedName>
</protein>
<dbReference type="EMBL" id="KN839262">
    <property type="protein sequence ID" value="KIJ90171.1"/>
    <property type="molecule type" value="Genomic_DNA"/>
</dbReference>
<keyword evidence="2" id="KW-1185">Reference proteome</keyword>
<dbReference type="Gene3D" id="2.40.30.10">
    <property type="entry name" value="Translation factors"/>
    <property type="match status" value="1"/>
</dbReference>
<dbReference type="PANTHER" id="PTHR44830">
    <property type="entry name" value="ELONGATION FACTOR 1 ALPHA"/>
    <property type="match status" value="1"/>
</dbReference>
<organism evidence="1 2">
    <name type="scientific">Laccaria amethystina LaAM-08-1</name>
    <dbReference type="NCBI Taxonomy" id="1095629"/>
    <lineage>
        <taxon>Eukaryota</taxon>
        <taxon>Fungi</taxon>
        <taxon>Dikarya</taxon>
        <taxon>Basidiomycota</taxon>
        <taxon>Agaricomycotina</taxon>
        <taxon>Agaricomycetes</taxon>
        <taxon>Agaricomycetidae</taxon>
        <taxon>Agaricales</taxon>
        <taxon>Agaricineae</taxon>
        <taxon>Hydnangiaceae</taxon>
        <taxon>Laccaria</taxon>
    </lineage>
</organism>
<proteinExistence type="predicted"/>